<dbReference type="InterPro" id="IPR036397">
    <property type="entry name" value="RNaseH_sf"/>
</dbReference>
<dbReference type="Gramene" id="evm.model.04.1977">
    <property type="protein sequence ID" value="cds.evm.model.04.1977"/>
    <property type="gene ID" value="evm.TU.04.1977"/>
</dbReference>
<protein>
    <recommendedName>
        <fullName evidence="5">RNase H type-1 domain-containing protein</fullName>
    </recommendedName>
</protein>
<dbReference type="SUPFAM" id="SSF53098">
    <property type="entry name" value="Ribonuclease H-like"/>
    <property type="match status" value="1"/>
</dbReference>
<dbReference type="Pfam" id="PF13456">
    <property type="entry name" value="RVT_3"/>
    <property type="match status" value="1"/>
</dbReference>
<evidence type="ECO:0000313" key="3">
    <source>
        <dbReference type="EnsemblPlants" id="cds.evm.model.04.1977"/>
    </source>
</evidence>
<evidence type="ECO:0000259" key="1">
    <source>
        <dbReference type="Pfam" id="PF13456"/>
    </source>
</evidence>
<evidence type="ECO:0008006" key="5">
    <source>
        <dbReference type="Google" id="ProtNLM"/>
    </source>
</evidence>
<evidence type="ECO:0000313" key="4">
    <source>
        <dbReference type="Proteomes" id="UP000596661"/>
    </source>
</evidence>
<accession>A0A803PF85</accession>
<dbReference type="EnsemblPlants" id="evm.model.04.1977">
    <property type="protein sequence ID" value="cds.evm.model.04.1977"/>
    <property type="gene ID" value="evm.TU.04.1977"/>
</dbReference>
<reference evidence="3" key="1">
    <citation type="submission" date="2018-11" db="EMBL/GenBank/DDBJ databases">
        <authorList>
            <person name="Grassa J C."/>
        </authorList>
    </citation>
    <scope>NUCLEOTIDE SEQUENCE [LARGE SCALE GENOMIC DNA]</scope>
</reference>
<dbReference type="InterPro" id="IPR012337">
    <property type="entry name" value="RNaseH-like_sf"/>
</dbReference>
<dbReference type="OMA" id="DIWIWHH"/>
<reference evidence="3" key="2">
    <citation type="submission" date="2021-03" db="UniProtKB">
        <authorList>
            <consortium name="EnsemblPlants"/>
        </authorList>
    </citation>
    <scope>IDENTIFICATION</scope>
</reference>
<organism evidence="3 4">
    <name type="scientific">Cannabis sativa</name>
    <name type="common">Hemp</name>
    <name type="synonym">Marijuana</name>
    <dbReference type="NCBI Taxonomy" id="3483"/>
    <lineage>
        <taxon>Eukaryota</taxon>
        <taxon>Viridiplantae</taxon>
        <taxon>Streptophyta</taxon>
        <taxon>Embryophyta</taxon>
        <taxon>Tracheophyta</taxon>
        <taxon>Spermatophyta</taxon>
        <taxon>Magnoliopsida</taxon>
        <taxon>eudicotyledons</taxon>
        <taxon>Gunneridae</taxon>
        <taxon>Pentapetalae</taxon>
        <taxon>rosids</taxon>
        <taxon>fabids</taxon>
        <taxon>Rosales</taxon>
        <taxon>Cannabaceae</taxon>
        <taxon>Cannabis</taxon>
    </lineage>
</organism>
<evidence type="ECO:0000259" key="2">
    <source>
        <dbReference type="Pfam" id="PF13966"/>
    </source>
</evidence>
<dbReference type="Proteomes" id="UP000596661">
    <property type="component" value="Chromosome 4"/>
</dbReference>
<proteinExistence type="predicted"/>
<dbReference type="Gene3D" id="3.30.420.10">
    <property type="entry name" value="Ribonuclease H-like superfamily/Ribonuclease H"/>
    <property type="match status" value="1"/>
</dbReference>
<sequence>MQPATESSMYLGLPSTMGRNKTAAMGFLLDKVRKRLQGWEGKLLSKVGKEVLVKSVAQALPSYAMSVFLLPIEITRDIKKMITRFWWQSSGKSSKGIHWLSWDRLSKHKDLGGMGFRNFRDFNLALLGKQGWRLLTRSNSLVARVFKARYYPNGSYLSAELGNNPSFVWRSVLEAQSLVAMGVRWCIGTGENISVLGEPWLQDHSNPCIISDHPALVNAKVSNLMHGEGGGWDLELINDLFLERDRGLILAIPINLSSTEDHLTWHKDVSGSYTVRSAYNLLQESQGQWHSTEDSSFWKSFWKLKVPPKAKNTVWRAAMNCLPTTVMLQTKKVEAVLVDNIVASANRNLYQWRNAQNSFLESSWSLFKEGDGVECWSTPSTNSVKINVDAALFGDEQGFGIGAVARDDKDLLIEGVCKHFQGKVEPLLAQALGVKEALSWIKLRDWQQVLVETDCMGVVQALKSSLDMVSLFGCVINDCNKLLSELRNVSVFFVKRSGNKVAHAFAKASLLYPDCIFHLEDAPVDLLPTLVAEFDG</sequence>
<feature type="domain" description="Reverse transcriptase zinc-binding" evidence="2">
    <location>
        <begin position="273"/>
        <end position="334"/>
    </location>
</feature>
<dbReference type="PANTHER" id="PTHR33116:SF86">
    <property type="entry name" value="REVERSE TRANSCRIPTASE DOMAIN-CONTAINING PROTEIN"/>
    <property type="match status" value="1"/>
</dbReference>
<dbReference type="InterPro" id="IPR026960">
    <property type="entry name" value="RVT-Znf"/>
</dbReference>
<feature type="domain" description="RNase H type-1" evidence="1">
    <location>
        <begin position="387"/>
        <end position="508"/>
    </location>
</feature>
<dbReference type="AlphaFoldDB" id="A0A803PF85"/>
<dbReference type="Pfam" id="PF13966">
    <property type="entry name" value="zf-RVT"/>
    <property type="match status" value="1"/>
</dbReference>
<dbReference type="EMBL" id="UZAU01000401">
    <property type="status" value="NOT_ANNOTATED_CDS"/>
    <property type="molecule type" value="Genomic_DNA"/>
</dbReference>
<dbReference type="GO" id="GO:0004523">
    <property type="term" value="F:RNA-DNA hybrid ribonuclease activity"/>
    <property type="evidence" value="ECO:0007669"/>
    <property type="project" value="InterPro"/>
</dbReference>
<dbReference type="InterPro" id="IPR044730">
    <property type="entry name" value="RNase_H-like_dom_plant"/>
</dbReference>
<keyword evidence="4" id="KW-1185">Reference proteome</keyword>
<dbReference type="InterPro" id="IPR002156">
    <property type="entry name" value="RNaseH_domain"/>
</dbReference>
<dbReference type="GO" id="GO:0003676">
    <property type="term" value="F:nucleic acid binding"/>
    <property type="evidence" value="ECO:0007669"/>
    <property type="project" value="InterPro"/>
</dbReference>
<name>A0A803PF85_CANSA</name>
<dbReference type="CDD" id="cd06222">
    <property type="entry name" value="RNase_H_like"/>
    <property type="match status" value="1"/>
</dbReference>
<dbReference type="PANTHER" id="PTHR33116">
    <property type="entry name" value="REVERSE TRANSCRIPTASE ZINC-BINDING DOMAIN-CONTAINING PROTEIN-RELATED-RELATED"/>
    <property type="match status" value="1"/>
</dbReference>